<evidence type="ECO:0000256" key="7">
    <source>
        <dbReference type="RuleBase" id="RU362125"/>
    </source>
</evidence>
<dbReference type="FunFam" id="1.10.540.10:FF:000002">
    <property type="entry name" value="Acyl-CoA dehydrogenase FadE19"/>
    <property type="match status" value="1"/>
</dbReference>
<keyword evidence="12" id="KW-1185">Reference proteome</keyword>
<keyword evidence="3 7" id="KW-0285">Flavoprotein</keyword>
<name>A0A0J8GG54_9LIST</name>
<sequence length="389" mass="42288">MDFGLSKEISELKEDARQFADTYIRPFAAEWDEKAYFSRELFQKIGQKGYLGLPFAKEYGGKAMGTLAYMTVAEEIAKASLGVALSYVATVSIGTAPIAMYGTEEQKTKFLRPLAEGRELAAFGLTEKNAGSDAAGVETTAELSGEYFIVNGTKQWITNASYASVVTIAAITGYKEDGGKVISSLIVPMDLPGITVKRPYDKMGVRSSDTGEIYFDHVKVPKENLLGDQNAGMKQLLQVLNGGRISIAAISVGLAQEAYDKAIQHAKVREQFGGPISQFESVQFKLADMAVETEAARLLVQKASFLKDRGDVFIKEAAYAKVFASETATRNANRALQILGGTGYMREAGVERLLRDAKILEIGEGTSEIQRLVIARQLLKEGADKNGRN</sequence>
<dbReference type="PANTHER" id="PTHR43884:SF12">
    <property type="entry name" value="ISOVALERYL-COA DEHYDROGENASE, MITOCHONDRIAL-RELATED"/>
    <property type="match status" value="1"/>
</dbReference>
<evidence type="ECO:0000259" key="9">
    <source>
        <dbReference type="Pfam" id="PF02770"/>
    </source>
</evidence>
<dbReference type="Gene3D" id="2.40.110.10">
    <property type="entry name" value="Butyryl-CoA Dehydrogenase, subunit A, domain 2"/>
    <property type="match status" value="1"/>
</dbReference>
<dbReference type="InterPro" id="IPR006091">
    <property type="entry name" value="Acyl-CoA_Oxase/DH_mid-dom"/>
</dbReference>
<proteinExistence type="inferred from homology"/>
<dbReference type="FunFam" id="2.40.110.10:FF:000009">
    <property type="entry name" value="Acyl-CoA dehydrogenase"/>
    <property type="match status" value="1"/>
</dbReference>
<evidence type="ECO:0000259" key="8">
    <source>
        <dbReference type="Pfam" id="PF00441"/>
    </source>
</evidence>
<dbReference type="PIRSF" id="PIRSF016578">
    <property type="entry name" value="HsaA"/>
    <property type="match status" value="1"/>
</dbReference>
<comment type="catalytic activity">
    <reaction evidence="6">
        <text>a 2,3-saturated acyl-CoA + A = a 2,3-dehydroacyl-CoA + AH2</text>
        <dbReference type="Rhea" id="RHEA:48608"/>
        <dbReference type="ChEBI" id="CHEBI:13193"/>
        <dbReference type="ChEBI" id="CHEBI:17499"/>
        <dbReference type="ChEBI" id="CHEBI:60015"/>
        <dbReference type="ChEBI" id="CHEBI:65111"/>
    </reaction>
</comment>
<protein>
    <recommendedName>
        <fullName evidence="13">Acyl-CoA dehydrogenase</fullName>
    </recommendedName>
</protein>
<dbReference type="InterPro" id="IPR009100">
    <property type="entry name" value="AcylCoA_DH/oxidase_NM_dom_sf"/>
</dbReference>
<dbReference type="InterPro" id="IPR037069">
    <property type="entry name" value="AcylCoA_DH/ox_N_sf"/>
</dbReference>
<evidence type="ECO:0000256" key="2">
    <source>
        <dbReference type="ARBA" id="ARBA00009347"/>
    </source>
</evidence>
<dbReference type="SUPFAM" id="SSF47203">
    <property type="entry name" value="Acyl-CoA dehydrogenase C-terminal domain-like"/>
    <property type="match status" value="1"/>
</dbReference>
<evidence type="ECO:0000313" key="12">
    <source>
        <dbReference type="Proteomes" id="UP000052258"/>
    </source>
</evidence>
<keyword evidence="4 7" id="KW-0274">FAD</keyword>
<dbReference type="InterPro" id="IPR036250">
    <property type="entry name" value="AcylCo_DH-like_C"/>
</dbReference>
<evidence type="ECO:0000256" key="4">
    <source>
        <dbReference type="ARBA" id="ARBA00022827"/>
    </source>
</evidence>
<evidence type="ECO:0000256" key="1">
    <source>
        <dbReference type="ARBA" id="ARBA00001974"/>
    </source>
</evidence>
<dbReference type="InterPro" id="IPR013786">
    <property type="entry name" value="AcylCoA_DH/ox_N"/>
</dbReference>
<comment type="similarity">
    <text evidence="2 7">Belongs to the acyl-CoA dehydrogenase family.</text>
</comment>
<evidence type="ECO:0008006" key="13">
    <source>
        <dbReference type="Google" id="ProtNLM"/>
    </source>
</evidence>
<dbReference type="RefSeq" id="WP_007476036.1">
    <property type="nucleotide sequence ID" value="NZ_KQ130615.1"/>
</dbReference>
<evidence type="ECO:0000256" key="6">
    <source>
        <dbReference type="ARBA" id="ARBA00052546"/>
    </source>
</evidence>
<dbReference type="Gene3D" id="1.10.540.10">
    <property type="entry name" value="Acyl-CoA dehydrogenase/oxidase, N-terminal domain"/>
    <property type="match status" value="1"/>
</dbReference>
<dbReference type="Pfam" id="PF02770">
    <property type="entry name" value="Acyl-CoA_dh_M"/>
    <property type="match status" value="1"/>
</dbReference>
<dbReference type="OrthoDB" id="9802447at2"/>
<dbReference type="PANTHER" id="PTHR43884">
    <property type="entry name" value="ACYL-COA DEHYDROGENASE"/>
    <property type="match status" value="1"/>
</dbReference>
<dbReference type="Gene3D" id="1.20.140.10">
    <property type="entry name" value="Butyryl-CoA Dehydrogenase, subunit A, domain 3"/>
    <property type="match status" value="1"/>
</dbReference>
<gene>
    <name evidence="11" type="ORF">X560_1247</name>
</gene>
<evidence type="ECO:0000259" key="10">
    <source>
        <dbReference type="Pfam" id="PF02771"/>
    </source>
</evidence>
<evidence type="ECO:0000256" key="5">
    <source>
        <dbReference type="ARBA" id="ARBA00023002"/>
    </source>
</evidence>
<dbReference type="InterPro" id="IPR046373">
    <property type="entry name" value="Acyl-CoA_Oxase/DH_mid-dom_sf"/>
</dbReference>
<accession>A0A0J8GG54</accession>
<comment type="caution">
    <text evidence="11">The sequence shown here is derived from an EMBL/GenBank/DDBJ whole genome shotgun (WGS) entry which is preliminary data.</text>
</comment>
<dbReference type="PROSITE" id="PS00073">
    <property type="entry name" value="ACYL_COA_DH_2"/>
    <property type="match status" value="1"/>
</dbReference>
<dbReference type="InterPro" id="IPR006089">
    <property type="entry name" value="Acyl-CoA_DH_CS"/>
</dbReference>
<dbReference type="Pfam" id="PF02771">
    <property type="entry name" value="Acyl-CoA_dh_N"/>
    <property type="match status" value="1"/>
</dbReference>
<dbReference type="Proteomes" id="UP000052258">
    <property type="component" value="Unassembled WGS sequence"/>
</dbReference>
<organism evidence="11 12">
    <name type="scientific">Listeria fleischmannii 1991</name>
    <dbReference type="NCBI Taxonomy" id="1430899"/>
    <lineage>
        <taxon>Bacteria</taxon>
        <taxon>Bacillati</taxon>
        <taxon>Bacillota</taxon>
        <taxon>Bacilli</taxon>
        <taxon>Bacillales</taxon>
        <taxon>Listeriaceae</taxon>
        <taxon>Listeria</taxon>
    </lineage>
</organism>
<keyword evidence="5 7" id="KW-0560">Oxidoreductase</keyword>
<reference evidence="11 12" key="1">
    <citation type="journal article" date="2015" name="Genome Biol. Evol.">
        <title>Comparative Genomics of Listeria Sensu Lato: Genus-Wide Differences in Evolutionary Dynamics and the Progressive Gain of Complex, Potentially Pathogenicity-Related Traits through Lateral Gene Transfer.</title>
        <authorList>
            <person name="Chiara M."/>
            <person name="Caruso M."/>
            <person name="D'Erchia A.M."/>
            <person name="Manzari C."/>
            <person name="Fraccalvieri R."/>
            <person name="Goffredo E."/>
            <person name="Latorre L."/>
            <person name="Miccolupo A."/>
            <person name="Padalino I."/>
            <person name="Santagada G."/>
            <person name="Chiocco D."/>
            <person name="Pesole G."/>
            <person name="Horner D.S."/>
            <person name="Parisi A."/>
        </authorList>
    </citation>
    <scope>NUCLEOTIDE SEQUENCE [LARGE SCALE GENOMIC DNA]</scope>
    <source>
        <strain evidence="11 12">1991</strain>
    </source>
</reference>
<feature type="domain" description="Acyl-CoA dehydrogenase/oxidase N-terminal" evidence="10">
    <location>
        <begin position="7"/>
        <end position="117"/>
    </location>
</feature>
<dbReference type="PROSITE" id="PS00072">
    <property type="entry name" value="ACYL_COA_DH_1"/>
    <property type="match status" value="1"/>
</dbReference>
<dbReference type="FunFam" id="1.20.140.10:FF:000004">
    <property type="entry name" value="Acyl-CoA dehydrogenase FadE25"/>
    <property type="match status" value="1"/>
</dbReference>
<evidence type="ECO:0000313" key="11">
    <source>
        <dbReference type="EMBL" id="KMT59718.1"/>
    </source>
</evidence>
<dbReference type="EMBL" id="AZHO01000014">
    <property type="protein sequence ID" value="KMT59718.1"/>
    <property type="molecule type" value="Genomic_DNA"/>
</dbReference>
<dbReference type="Pfam" id="PF00441">
    <property type="entry name" value="Acyl-CoA_dh_1"/>
    <property type="match status" value="1"/>
</dbReference>
<dbReference type="InterPro" id="IPR009075">
    <property type="entry name" value="AcylCo_DH/oxidase_C"/>
</dbReference>
<feature type="domain" description="Acyl-CoA oxidase/dehydrogenase middle" evidence="9">
    <location>
        <begin position="122"/>
        <end position="218"/>
    </location>
</feature>
<dbReference type="AlphaFoldDB" id="A0A0J8GG54"/>
<comment type="cofactor">
    <cofactor evidence="1 7">
        <name>FAD</name>
        <dbReference type="ChEBI" id="CHEBI:57692"/>
    </cofactor>
</comment>
<dbReference type="GO" id="GO:0003995">
    <property type="term" value="F:acyl-CoA dehydrogenase activity"/>
    <property type="evidence" value="ECO:0007669"/>
    <property type="project" value="InterPro"/>
</dbReference>
<dbReference type="PATRIC" id="fig|1430899.3.peg.1444"/>
<evidence type="ECO:0000256" key="3">
    <source>
        <dbReference type="ARBA" id="ARBA00022630"/>
    </source>
</evidence>
<feature type="domain" description="Acyl-CoA dehydrogenase/oxidase C-terminal" evidence="8">
    <location>
        <begin position="230"/>
        <end position="379"/>
    </location>
</feature>
<dbReference type="SUPFAM" id="SSF56645">
    <property type="entry name" value="Acyl-CoA dehydrogenase NM domain-like"/>
    <property type="match status" value="1"/>
</dbReference>
<dbReference type="GO" id="GO:0050660">
    <property type="term" value="F:flavin adenine dinucleotide binding"/>
    <property type="evidence" value="ECO:0007669"/>
    <property type="project" value="InterPro"/>
</dbReference>